<gene>
    <name evidence="4" type="ORF">APZ16_03895</name>
</gene>
<keyword evidence="1" id="KW-0732">Signal</keyword>
<evidence type="ECO:0000256" key="1">
    <source>
        <dbReference type="ARBA" id="ARBA00022729"/>
    </source>
</evidence>
<keyword evidence="2" id="KW-0472">Membrane</keyword>
<dbReference type="EMBL" id="LQMQ01000013">
    <property type="protein sequence ID" value="KUO41846.1"/>
    <property type="molecule type" value="Genomic_DNA"/>
</dbReference>
<dbReference type="STRING" id="1776334.APZ16_03895"/>
<dbReference type="PANTHER" id="PTHR43208">
    <property type="entry name" value="ABC TRANSPORTER SUBSTRATE-BINDING PROTEIN"/>
    <property type="match status" value="1"/>
</dbReference>
<dbReference type="Proteomes" id="UP000074294">
    <property type="component" value="Unassembled WGS sequence"/>
</dbReference>
<proteinExistence type="predicted"/>
<feature type="domain" description="ABC transporter substrate-binding protein PnrA-like" evidence="3">
    <location>
        <begin position="79"/>
        <end position="363"/>
    </location>
</feature>
<reference evidence="4 5" key="1">
    <citation type="journal article" date="2016" name="Nat. Microbiol.">
        <title>Genomic inference of the metabolism of cosmopolitan subsurface Archaea, Hadesarchaea.</title>
        <authorList>
            <person name="Baker B.J."/>
            <person name="Saw J.H."/>
            <person name="Lind A.E."/>
            <person name="Lazar C.S."/>
            <person name="Hinrichs K.-U."/>
            <person name="Teske A.P."/>
            <person name="Ettema T.J."/>
        </authorList>
    </citation>
    <scope>NUCLEOTIDE SEQUENCE [LARGE SCALE GENOMIC DNA]</scope>
</reference>
<dbReference type="GO" id="GO:0005886">
    <property type="term" value="C:plasma membrane"/>
    <property type="evidence" value="ECO:0007669"/>
    <property type="project" value="InterPro"/>
</dbReference>
<feature type="non-terminal residue" evidence="4">
    <location>
        <position position="365"/>
    </location>
</feature>
<dbReference type="InterPro" id="IPR003760">
    <property type="entry name" value="PnrA-like"/>
</dbReference>
<dbReference type="InterPro" id="IPR052910">
    <property type="entry name" value="ABC-Purine-Binding"/>
</dbReference>
<keyword evidence="2" id="KW-1133">Transmembrane helix</keyword>
<evidence type="ECO:0000313" key="4">
    <source>
        <dbReference type="EMBL" id="KUO41846.1"/>
    </source>
</evidence>
<dbReference type="Gene3D" id="3.40.50.2300">
    <property type="match status" value="2"/>
</dbReference>
<protein>
    <recommendedName>
        <fullName evidence="3">ABC transporter substrate-binding protein PnrA-like domain-containing protein</fullName>
    </recommendedName>
</protein>
<feature type="transmembrane region" description="Helical" evidence="2">
    <location>
        <begin position="12"/>
        <end position="37"/>
    </location>
</feature>
<evidence type="ECO:0000313" key="5">
    <source>
        <dbReference type="Proteomes" id="UP000074294"/>
    </source>
</evidence>
<sequence length="365" mass="39750">MLKRKGEKMEKGISTTVAIVIAIVIGIVVGAGILYAMTPQAPGQTVTVTTGTTTITTTTASPTAPGKLTMGVVMWWHHDEGSWSPSHAKAVQAVAGKYGIAYTWIEETGIQNVESVIEQAASTYNIVYIETDEFMEAALNVAKRHPNVYFIQEWEAGPIADSGLTIPNNMICLNAANVHQPIFIAGAVAAKLTKTNKLGLIIAIPGPRVNRTVANPWRDGAHYVNPAITVTRVDMNSYSDPAKARDTIASFHEAGIDIVFVNQDDFAATLEAAVRGMYTFQEYIDMVQYYPDTLIGCVIWDWTKPLDKAVQAITTGTWQNLRSQTAEIYLTLEDGSLGIPTWGNMVTPEVIEFAEQLKQDIISGK</sequence>
<name>A0A147JZ58_HADYE</name>
<dbReference type="PANTHER" id="PTHR43208:SF1">
    <property type="entry name" value="ABC TRANSPORTER SUBSTRATE-BINDING PROTEIN"/>
    <property type="match status" value="1"/>
</dbReference>
<dbReference type="AlphaFoldDB" id="A0A147JZ58"/>
<organism evidence="4 5">
    <name type="scientific">Hadarchaeum yellowstonense</name>
    <dbReference type="NCBI Taxonomy" id="1776334"/>
    <lineage>
        <taxon>Archaea</taxon>
        <taxon>Methanobacteriati</taxon>
        <taxon>Candidatus Hadarchaeota</taxon>
        <taxon>Candidatus Hadarchaeia</taxon>
        <taxon>Candidatus Hadarchaeales</taxon>
        <taxon>Candidatus Hadarchaeaceae</taxon>
        <taxon>Candidatus Hadarchaeum</taxon>
    </lineage>
</organism>
<keyword evidence="2" id="KW-0812">Transmembrane</keyword>
<dbReference type="Pfam" id="PF02608">
    <property type="entry name" value="Bmp"/>
    <property type="match status" value="1"/>
</dbReference>
<accession>A0A147JZ58</accession>
<evidence type="ECO:0000256" key="2">
    <source>
        <dbReference type="SAM" id="Phobius"/>
    </source>
</evidence>
<evidence type="ECO:0000259" key="3">
    <source>
        <dbReference type="Pfam" id="PF02608"/>
    </source>
</evidence>
<comment type="caution">
    <text evidence="4">The sequence shown here is derived from an EMBL/GenBank/DDBJ whole genome shotgun (WGS) entry which is preliminary data.</text>
</comment>